<reference evidence="1 2" key="1">
    <citation type="submission" date="2013-05" db="EMBL/GenBank/DDBJ databases">
        <authorList>
            <person name="Richards V.P."/>
            <person name="Durkin S.A.S."/>
            <person name="Kim M."/>
            <person name="Pavinski Bitar P.D."/>
            <person name="Stanhope M.J."/>
            <person name="Town C.D."/>
            <person name="Venter J.C."/>
        </authorList>
    </citation>
    <scope>NUCLEOTIDE SEQUENCE [LARGE SCALE GENOMIC DNA]</scope>
    <source>
        <strain evidence="1 2">LMG 14747</strain>
    </source>
</reference>
<sequence>MTEEIKLKRCDWSTDNVTNPRHYQGKFGLEAIEVHRNFMTAEMLRGYYLGNSLKYLLRYQGKNGLEDLKKARHHLDWLIEEYENETNT</sequence>
<organism evidence="1 2">
    <name type="scientific">Streptococcus agalactiae LMG 14747</name>
    <dbReference type="NCBI Taxonomy" id="1154860"/>
    <lineage>
        <taxon>Bacteria</taxon>
        <taxon>Bacillati</taxon>
        <taxon>Bacillota</taxon>
        <taxon>Bacilli</taxon>
        <taxon>Lactobacillales</taxon>
        <taxon>Streptococcaceae</taxon>
        <taxon>Streptococcus</taxon>
    </lineage>
</organism>
<evidence type="ECO:0008006" key="3">
    <source>
        <dbReference type="Google" id="ProtNLM"/>
    </source>
</evidence>
<name>V6Z2M2_STRAG</name>
<dbReference type="Pfam" id="PF11753">
    <property type="entry name" value="DUF3310"/>
    <property type="match status" value="1"/>
</dbReference>
<evidence type="ECO:0000313" key="1">
    <source>
        <dbReference type="EMBL" id="ESV55142.1"/>
    </source>
</evidence>
<proteinExistence type="predicted"/>
<protein>
    <recommendedName>
        <fullName evidence="3">Gp29</fullName>
    </recommendedName>
</protein>
<dbReference type="AlphaFoldDB" id="V6Z2M2"/>
<dbReference type="InterPro" id="IPR021739">
    <property type="entry name" value="SaV-like"/>
</dbReference>
<dbReference type="EMBL" id="ANQC01000116">
    <property type="protein sequence ID" value="ESV55142.1"/>
    <property type="molecule type" value="Genomic_DNA"/>
</dbReference>
<dbReference type="Proteomes" id="UP000018482">
    <property type="component" value="Unassembled WGS sequence"/>
</dbReference>
<accession>V6Z2M2</accession>
<gene>
    <name evidence="1" type="ORF">SAG0136_07970</name>
</gene>
<comment type="caution">
    <text evidence="1">The sequence shown here is derived from an EMBL/GenBank/DDBJ whole genome shotgun (WGS) entry which is preliminary data.</text>
</comment>
<evidence type="ECO:0000313" key="2">
    <source>
        <dbReference type="Proteomes" id="UP000018482"/>
    </source>
</evidence>